<sequence length="91" mass="10377">MSALQDNLSGRMVLRRHSRRVRSGLLKTEISGFESRPGLPRFYTLVLTCHKLSHPGSQTQTEPPRFSNRATPHIPPPVRGFQPRRVSRPHV</sequence>
<dbReference type="EMBL" id="OD568073">
    <property type="protein sequence ID" value="CAD7446516.1"/>
    <property type="molecule type" value="Genomic_DNA"/>
</dbReference>
<evidence type="ECO:0000256" key="1">
    <source>
        <dbReference type="SAM" id="MobiDB-lite"/>
    </source>
</evidence>
<protein>
    <submittedName>
        <fullName evidence="2">Uncharacterized protein</fullName>
    </submittedName>
</protein>
<reference evidence="2" key="1">
    <citation type="submission" date="2020-11" db="EMBL/GenBank/DDBJ databases">
        <authorList>
            <person name="Tran Van P."/>
        </authorList>
    </citation>
    <scope>NUCLEOTIDE SEQUENCE</scope>
</reference>
<gene>
    <name evidence="2" type="ORF">TBIB3V08_LOCUS8845</name>
</gene>
<name>A0A7R9F4K3_9NEOP</name>
<proteinExistence type="predicted"/>
<accession>A0A7R9F4K3</accession>
<dbReference type="AlphaFoldDB" id="A0A7R9F4K3"/>
<feature type="region of interest" description="Disordered" evidence="1">
    <location>
        <begin position="54"/>
        <end position="91"/>
    </location>
</feature>
<evidence type="ECO:0000313" key="2">
    <source>
        <dbReference type="EMBL" id="CAD7446516.1"/>
    </source>
</evidence>
<organism evidence="2">
    <name type="scientific">Timema bartmani</name>
    <dbReference type="NCBI Taxonomy" id="61472"/>
    <lineage>
        <taxon>Eukaryota</taxon>
        <taxon>Metazoa</taxon>
        <taxon>Ecdysozoa</taxon>
        <taxon>Arthropoda</taxon>
        <taxon>Hexapoda</taxon>
        <taxon>Insecta</taxon>
        <taxon>Pterygota</taxon>
        <taxon>Neoptera</taxon>
        <taxon>Polyneoptera</taxon>
        <taxon>Phasmatodea</taxon>
        <taxon>Timematodea</taxon>
        <taxon>Timematoidea</taxon>
        <taxon>Timematidae</taxon>
        <taxon>Timema</taxon>
    </lineage>
</organism>